<dbReference type="InterPro" id="IPR019372">
    <property type="entry name" value="LHFPL"/>
</dbReference>
<reference evidence="6" key="1">
    <citation type="journal article" date="2023" name="Mol. Biol. Evol.">
        <title>Third-Generation Sequencing Reveals the Adaptive Role of the Epigenome in Three Deep-Sea Polychaetes.</title>
        <authorList>
            <person name="Perez M."/>
            <person name="Aroh O."/>
            <person name="Sun Y."/>
            <person name="Lan Y."/>
            <person name="Juniper S.K."/>
            <person name="Young C.R."/>
            <person name="Angers B."/>
            <person name="Qian P.Y."/>
        </authorList>
    </citation>
    <scope>NUCLEOTIDE SEQUENCE</scope>
    <source>
        <strain evidence="6">R07B-5</strain>
    </source>
</reference>
<dbReference type="Proteomes" id="UP001209878">
    <property type="component" value="Unassembled WGS sequence"/>
</dbReference>
<feature type="transmembrane region" description="Helical" evidence="5">
    <location>
        <begin position="85"/>
        <end position="107"/>
    </location>
</feature>
<organism evidence="6 7">
    <name type="scientific">Ridgeia piscesae</name>
    <name type="common">Tubeworm</name>
    <dbReference type="NCBI Taxonomy" id="27915"/>
    <lineage>
        <taxon>Eukaryota</taxon>
        <taxon>Metazoa</taxon>
        <taxon>Spiralia</taxon>
        <taxon>Lophotrochozoa</taxon>
        <taxon>Annelida</taxon>
        <taxon>Polychaeta</taxon>
        <taxon>Sedentaria</taxon>
        <taxon>Canalipalpata</taxon>
        <taxon>Sabellida</taxon>
        <taxon>Siboglinidae</taxon>
        <taxon>Ridgeia</taxon>
    </lineage>
</organism>
<dbReference type="EMBL" id="JAODUO010000914">
    <property type="protein sequence ID" value="KAK2172981.1"/>
    <property type="molecule type" value="Genomic_DNA"/>
</dbReference>
<accession>A0AAD9KKA6</accession>
<dbReference type="PANTHER" id="PTHR12489">
    <property type="entry name" value="LIPOMA HMGIC FUSION PARTNER-LIKE PROTEIN"/>
    <property type="match status" value="1"/>
</dbReference>
<dbReference type="AlphaFoldDB" id="A0AAD9KKA6"/>
<evidence type="ECO:0000313" key="6">
    <source>
        <dbReference type="EMBL" id="KAK2172981.1"/>
    </source>
</evidence>
<keyword evidence="3 5" id="KW-1133">Transmembrane helix</keyword>
<evidence type="ECO:0000313" key="7">
    <source>
        <dbReference type="Proteomes" id="UP001209878"/>
    </source>
</evidence>
<feature type="transmembrane region" description="Helical" evidence="5">
    <location>
        <begin position="135"/>
        <end position="156"/>
    </location>
</feature>
<name>A0AAD9KKA6_RIDPI</name>
<dbReference type="PANTHER" id="PTHR12489:SF22">
    <property type="entry name" value="SI:DKEY-35M8.1"/>
    <property type="match status" value="1"/>
</dbReference>
<feature type="transmembrane region" description="Helical" evidence="5">
    <location>
        <begin position="49"/>
        <end position="73"/>
    </location>
</feature>
<evidence type="ECO:0000256" key="5">
    <source>
        <dbReference type="SAM" id="Phobius"/>
    </source>
</evidence>
<keyword evidence="2 5" id="KW-0812">Transmembrane</keyword>
<keyword evidence="7" id="KW-1185">Reference proteome</keyword>
<comment type="subcellular location">
    <subcellularLocation>
        <location evidence="1">Membrane</location>
        <topology evidence="1">Multi-pass membrane protein</topology>
    </subcellularLocation>
</comment>
<dbReference type="GO" id="GO:0016020">
    <property type="term" value="C:membrane"/>
    <property type="evidence" value="ECO:0007669"/>
    <property type="project" value="UniProtKB-SubCell"/>
</dbReference>
<gene>
    <name evidence="6" type="ORF">NP493_913g02049</name>
</gene>
<evidence type="ECO:0000256" key="1">
    <source>
        <dbReference type="ARBA" id="ARBA00004141"/>
    </source>
</evidence>
<dbReference type="Pfam" id="PF10242">
    <property type="entry name" value="L_HMGIC_fpl"/>
    <property type="match status" value="1"/>
</dbReference>
<proteinExistence type="predicted"/>
<evidence type="ECO:0000256" key="3">
    <source>
        <dbReference type="ARBA" id="ARBA00022989"/>
    </source>
</evidence>
<sequence length="170" mass="18342">MLLVPCAHLLSSCDVPHSYCLHKRHGGTETRSCEFYSVNFRLADLPTNAWQVACLSYAAGCALLCEGALLAMLTMWLPSRCTGRIVKVAALSQTLAVLFLSAGLLSFPKALDSDMARAYCGRCTAFDSGECAVGWTYMIAVAATALAVFCPVLSRFTDMTIDDLMPLTIL</sequence>
<evidence type="ECO:0000256" key="4">
    <source>
        <dbReference type="ARBA" id="ARBA00023136"/>
    </source>
</evidence>
<keyword evidence="4 5" id="KW-0472">Membrane</keyword>
<protein>
    <submittedName>
        <fullName evidence="6">Uncharacterized protein</fullName>
    </submittedName>
</protein>
<comment type="caution">
    <text evidence="6">The sequence shown here is derived from an EMBL/GenBank/DDBJ whole genome shotgun (WGS) entry which is preliminary data.</text>
</comment>
<evidence type="ECO:0000256" key="2">
    <source>
        <dbReference type="ARBA" id="ARBA00022692"/>
    </source>
</evidence>